<dbReference type="Gramene" id="LPERR08G05170.1">
    <property type="protein sequence ID" value="LPERR08G05170.1"/>
    <property type="gene ID" value="LPERR08G05170"/>
</dbReference>
<organism evidence="3 4">
    <name type="scientific">Leersia perrieri</name>
    <dbReference type="NCBI Taxonomy" id="77586"/>
    <lineage>
        <taxon>Eukaryota</taxon>
        <taxon>Viridiplantae</taxon>
        <taxon>Streptophyta</taxon>
        <taxon>Embryophyta</taxon>
        <taxon>Tracheophyta</taxon>
        <taxon>Spermatophyta</taxon>
        <taxon>Magnoliopsida</taxon>
        <taxon>Liliopsida</taxon>
        <taxon>Poales</taxon>
        <taxon>Poaceae</taxon>
        <taxon>BOP clade</taxon>
        <taxon>Oryzoideae</taxon>
        <taxon>Oryzeae</taxon>
        <taxon>Oryzinae</taxon>
        <taxon>Leersia</taxon>
    </lineage>
</organism>
<proteinExistence type="predicted"/>
<evidence type="ECO:0000313" key="4">
    <source>
        <dbReference type="Proteomes" id="UP000032180"/>
    </source>
</evidence>
<sequence length="483" mass="53841">MLSKLTRKLNQFTCGLSPPSPSDDDDNLHAAGAMLAAPFLRRRQTPNTSTTTHHPYRQLLSIDNNDGDDDEVEKAKKAETETTADEETRLPCLAFPSLDGYKIFSLSEKRVFDGGDVRIPMACRRRYVASPYGGKVFVTDLNWRYSSRLVDPFSGEVTSLPDLPLPFSETEPTPCADDEPRRAVATRVTDDAFAWDFSPRGAILIARGDTAFSFDLSGAGGVTSWRPVHRSRSESAMTVNYRDGFFFVLERHSLRTTVIDAGTMTPAASIAPPPCRHDIDDAYLVASTDDVLLLVRRRRRDDVTTTTNREVFTHVYRARHNKCRKLSSSSSAPEWEAVTDIGDRAAFITRSHGFTIGSNHGGDELKMIQRNCVYVVTIGMERDDKRRLVVRHRIGVVRLMNTKLLPVPGLEGDVSSCLHERMLGMPHWIFRNSNDVPPPPSPSPEKDDDVPPVLYDDGGLPPVYDDDASSPSTEEPECLCYFC</sequence>
<accession>A0A0D9X581</accession>
<dbReference type="Pfam" id="PF03478">
    <property type="entry name" value="Beta-prop_KIB1-4"/>
    <property type="match status" value="1"/>
</dbReference>
<feature type="region of interest" description="Disordered" evidence="1">
    <location>
        <begin position="43"/>
        <end position="83"/>
    </location>
</feature>
<dbReference type="InterPro" id="IPR005174">
    <property type="entry name" value="KIB1-4_b-propeller"/>
</dbReference>
<keyword evidence="4" id="KW-1185">Reference proteome</keyword>
<protein>
    <recommendedName>
        <fullName evidence="2">KIB1-4 beta-propeller domain-containing protein</fullName>
    </recommendedName>
</protein>
<evidence type="ECO:0000256" key="1">
    <source>
        <dbReference type="SAM" id="MobiDB-lite"/>
    </source>
</evidence>
<feature type="domain" description="KIB1-4 beta-propeller" evidence="2">
    <location>
        <begin position="104"/>
        <end position="390"/>
    </location>
</feature>
<evidence type="ECO:0000259" key="2">
    <source>
        <dbReference type="Pfam" id="PF03478"/>
    </source>
</evidence>
<dbReference type="eggNOG" id="ENOG502R5NT">
    <property type="taxonomic scope" value="Eukaryota"/>
</dbReference>
<reference evidence="4" key="2">
    <citation type="submission" date="2013-12" db="EMBL/GenBank/DDBJ databases">
        <authorList>
            <person name="Yu Y."/>
            <person name="Lee S."/>
            <person name="de Baynast K."/>
            <person name="Wissotski M."/>
            <person name="Liu L."/>
            <person name="Talag J."/>
            <person name="Goicoechea J."/>
            <person name="Angelova A."/>
            <person name="Jetty R."/>
            <person name="Kudrna D."/>
            <person name="Golser W."/>
            <person name="Rivera L."/>
            <person name="Zhang J."/>
            <person name="Wing R."/>
        </authorList>
    </citation>
    <scope>NUCLEOTIDE SEQUENCE</scope>
</reference>
<dbReference type="PANTHER" id="PTHR33127">
    <property type="entry name" value="TRANSMEMBRANE PROTEIN"/>
    <property type="match status" value="1"/>
</dbReference>
<dbReference type="AlphaFoldDB" id="A0A0D9X581"/>
<dbReference type="HOGENOM" id="CLU_044534_0_0_1"/>
<evidence type="ECO:0000313" key="3">
    <source>
        <dbReference type="EnsemblPlants" id="LPERR08G05170.1"/>
    </source>
</evidence>
<reference evidence="3 4" key="1">
    <citation type="submission" date="2012-08" db="EMBL/GenBank/DDBJ databases">
        <title>Oryza genome evolution.</title>
        <authorList>
            <person name="Wing R.A."/>
        </authorList>
    </citation>
    <scope>NUCLEOTIDE SEQUENCE</scope>
</reference>
<feature type="region of interest" description="Disordered" evidence="1">
    <location>
        <begin position="433"/>
        <end position="475"/>
    </location>
</feature>
<reference evidence="3" key="3">
    <citation type="submission" date="2015-04" db="UniProtKB">
        <authorList>
            <consortium name="EnsemblPlants"/>
        </authorList>
    </citation>
    <scope>IDENTIFICATION</scope>
</reference>
<dbReference type="PANTHER" id="PTHR33127:SF24">
    <property type="entry name" value="OS08G0193000 PROTEIN"/>
    <property type="match status" value="1"/>
</dbReference>
<dbReference type="EnsemblPlants" id="LPERR08G05170.1">
    <property type="protein sequence ID" value="LPERR08G05170.1"/>
    <property type="gene ID" value="LPERR08G05170"/>
</dbReference>
<name>A0A0D9X581_9ORYZ</name>
<dbReference type="Proteomes" id="UP000032180">
    <property type="component" value="Chromosome 8"/>
</dbReference>